<comment type="cofactor">
    <cofactor evidence="6">
        <name>[2Fe-2S] cluster</name>
        <dbReference type="ChEBI" id="CHEBI:190135"/>
    </cofactor>
</comment>
<dbReference type="GO" id="GO:0051537">
    <property type="term" value="F:2 iron, 2 sulfur cluster binding"/>
    <property type="evidence" value="ECO:0007669"/>
    <property type="project" value="UniProtKB-KW"/>
</dbReference>
<evidence type="ECO:0000256" key="4">
    <source>
        <dbReference type="ARBA" id="ARBA00023004"/>
    </source>
</evidence>
<accession>D7CIW7</accession>
<reference evidence="9" key="1">
    <citation type="journal article" date="2010" name="Stand. Genomic Sci.">
        <title>Complete genome sequence of Syntrophothermus lipocalidus type strain (TGB-C1T).</title>
        <authorList>
            <consortium name="US DOE Joint Genome Institute (JGI-PGF)"/>
            <person name="Djao O."/>
            <person name="Zhang X."/>
            <person name="Lucas S."/>
            <person name="Lapidus A."/>
            <person name="Glavina Del Rio T."/>
            <person name="Nolan M."/>
            <person name="Tice H."/>
            <person name="Cheng J."/>
            <person name="Han C."/>
            <person name="Tapia R."/>
            <person name="Goodwin L."/>
            <person name="Pitluck S."/>
            <person name="Liolios K."/>
            <person name="Ivanova N."/>
            <person name="Mavromatis K."/>
            <person name="Mikhailova N."/>
            <person name="Ovchinnikova G."/>
            <person name="Pati A."/>
            <person name="Brambilla E."/>
            <person name="Chen A."/>
            <person name="Palaniappan K."/>
            <person name="Land M."/>
            <person name="Hauser L."/>
            <person name="Chang Y."/>
            <person name="Jeffries C."/>
            <person name="Rohde M."/>
            <person name="Sikorski J."/>
            <person name="Spring S."/>
            <person name="Goker M."/>
            <person name="Detter J."/>
            <person name="Woyke T."/>
            <person name="Bristow J."/>
            <person name="Eisen J."/>
            <person name="Markowitz V."/>
            <person name="Hugenholtz P."/>
            <person name="Kyrpides N."/>
            <person name="Klenk H."/>
        </authorList>
    </citation>
    <scope>NUCLEOTIDE SEQUENCE [LARGE SCALE GENOMIC DNA]</scope>
    <source>
        <strain evidence="9">DSM 12680 / TGB-C1</strain>
    </source>
</reference>
<dbReference type="PANTHER" id="PTHR43342">
    <property type="entry name" value="NADH-QUINONE OXIDOREDUCTASE, E SUBUNIT"/>
    <property type="match status" value="1"/>
</dbReference>
<dbReference type="KEGG" id="slp:Slip_2099"/>
<feature type="binding site" evidence="7">
    <location>
        <position position="137"/>
    </location>
    <ligand>
        <name>[2Fe-2S] cluster</name>
        <dbReference type="ChEBI" id="CHEBI:190135"/>
    </ligand>
</feature>
<dbReference type="PIRSF" id="PIRSF000216">
    <property type="entry name" value="NADH_DH_24kDa"/>
    <property type="match status" value="1"/>
</dbReference>
<protein>
    <submittedName>
        <fullName evidence="8">NADH dehydrogenase (Ubiquinone) 24 kDa subunit</fullName>
    </submittedName>
</protein>
<dbReference type="HOGENOM" id="CLU_054362_2_1_9"/>
<feature type="binding site" evidence="7">
    <location>
        <position position="141"/>
    </location>
    <ligand>
        <name>[2Fe-2S] cluster</name>
        <dbReference type="ChEBI" id="CHEBI:190135"/>
    </ligand>
</feature>
<dbReference type="Gene3D" id="1.10.10.1590">
    <property type="entry name" value="NADH-quinone oxidoreductase subunit E"/>
    <property type="match status" value="1"/>
</dbReference>
<dbReference type="eggNOG" id="COG1905">
    <property type="taxonomic scope" value="Bacteria"/>
</dbReference>
<dbReference type="InterPro" id="IPR036249">
    <property type="entry name" value="Thioredoxin-like_sf"/>
</dbReference>
<dbReference type="SUPFAM" id="SSF52833">
    <property type="entry name" value="Thioredoxin-like"/>
    <property type="match status" value="1"/>
</dbReference>
<organism evidence="8 9">
    <name type="scientific">Syntrophothermus lipocalidus (strain DSM 12680 / TGB-C1)</name>
    <dbReference type="NCBI Taxonomy" id="643648"/>
    <lineage>
        <taxon>Bacteria</taxon>
        <taxon>Bacillati</taxon>
        <taxon>Bacillota</taxon>
        <taxon>Clostridia</taxon>
        <taxon>Eubacteriales</taxon>
        <taxon>Syntrophomonadaceae</taxon>
        <taxon>Syntrophothermus</taxon>
    </lineage>
</organism>
<evidence type="ECO:0000313" key="9">
    <source>
        <dbReference type="Proteomes" id="UP000000378"/>
    </source>
</evidence>
<name>D7CIW7_SYNLT</name>
<keyword evidence="5 7" id="KW-0411">Iron-sulfur</keyword>
<dbReference type="PROSITE" id="PS01099">
    <property type="entry name" value="COMPLEX1_24K"/>
    <property type="match status" value="1"/>
</dbReference>
<reference evidence="8 9" key="2">
    <citation type="journal article" date="2010" name="Stand. Genomic Sci.">
        <title>Complete genome sequence of Syntrophothermus lipocalidus type strain (TGB-C1).</title>
        <authorList>
            <person name="Djao O.D."/>
            <person name="Zhang X."/>
            <person name="Lucas S."/>
            <person name="Lapidus A."/>
            <person name="Del Rio T.G."/>
            <person name="Nolan M."/>
            <person name="Tice H."/>
            <person name="Cheng J.F."/>
            <person name="Han C."/>
            <person name="Tapia R."/>
            <person name="Goodwin L."/>
            <person name="Pitluck S."/>
            <person name="Liolios K."/>
            <person name="Ivanova N."/>
            <person name="Mavromatis K."/>
            <person name="Mikhailova N."/>
            <person name="Ovchinnikova G."/>
            <person name="Pati A."/>
            <person name="Brambilla E."/>
            <person name="Chen A."/>
            <person name="Palaniappan K."/>
            <person name="Land M."/>
            <person name="Hauser L."/>
            <person name="Chang Y.J."/>
            <person name="Jeffries C.D."/>
            <person name="Rohde M."/>
            <person name="Sikorski J."/>
            <person name="Spring S."/>
            <person name="Goker M."/>
            <person name="Detter J.C."/>
            <person name="Woyke T."/>
            <person name="Bristow J."/>
            <person name="Eisen J.A."/>
            <person name="Markowitz V."/>
            <person name="Hugenholtz P."/>
            <person name="Kyrpides N.C."/>
            <person name="Klenk H.P."/>
        </authorList>
    </citation>
    <scope>NUCLEOTIDE SEQUENCE [LARGE SCALE GENOMIC DNA]</scope>
    <source>
        <strain evidence="9">DSM 12680 / TGB-C1</strain>
    </source>
</reference>
<sequence length="180" mass="19823">MAILLWDWGDEANMGEETREGIRGDVQPIIDKYPAEKRYILPIMQDIQKRFNYLPKEALEIAAAYVGAPVSLVYSMATFYKAFSLVPRGRVHFRMCDGTACHIKSSQVILDEIHKCIGIRPGETTPDGQFSLETVNCLGACALAPVLVANQKVHPKVTPAAMREIIKQYGGLADGPTSDA</sequence>
<evidence type="ECO:0000256" key="1">
    <source>
        <dbReference type="ARBA" id="ARBA00010643"/>
    </source>
</evidence>
<dbReference type="InterPro" id="IPR041921">
    <property type="entry name" value="NuoE_N"/>
</dbReference>
<feature type="binding site" evidence="7">
    <location>
        <position position="101"/>
    </location>
    <ligand>
        <name>[2Fe-2S] cluster</name>
        <dbReference type="ChEBI" id="CHEBI:190135"/>
    </ligand>
</feature>
<dbReference type="AlphaFoldDB" id="D7CIW7"/>
<dbReference type="Gene3D" id="3.40.30.10">
    <property type="entry name" value="Glutaredoxin"/>
    <property type="match status" value="1"/>
</dbReference>
<dbReference type="InterPro" id="IPR042128">
    <property type="entry name" value="NuoE_dom"/>
</dbReference>
<evidence type="ECO:0000256" key="2">
    <source>
        <dbReference type="ARBA" id="ARBA00022714"/>
    </source>
</evidence>
<dbReference type="PANTHER" id="PTHR43342:SF1">
    <property type="entry name" value="BIFURCATING [FEFE] HYDROGENASE GAMMA SUBUNIT"/>
    <property type="match status" value="1"/>
</dbReference>
<comment type="cofactor">
    <cofactor evidence="7">
        <name>[2Fe-2S] cluster</name>
        <dbReference type="ChEBI" id="CHEBI:190135"/>
    </cofactor>
    <text evidence="7">Binds 1 [2Fe-2S] cluster.</text>
</comment>
<dbReference type="Pfam" id="PF01257">
    <property type="entry name" value="2Fe-2S_thioredx"/>
    <property type="match status" value="1"/>
</dbReference>
<keyword evidence="2 7" id="KW-0001">2Fe-2S</keyword>
<evidence type="ECO:0000313" key="8">
    <source>
        <dbReference type="EMBL" id="ADI02845.1"/>
    </source>
</evidence>
<keyword evidence="4 7" id="KW-0408">Iron</keyword>
<comment type="similarity">
    <text evidence="1">Belongs to the complex I 24 kDa subunit family.</text>
</comment>
<dbReference type="InterPro" id="IPR028431">
    <property type="entry name" value="NADP_DH_HndA-like"/>
</dbReference>
<evidence type="ECO:0000256" key="5">
    <source>
        <dbReference type="ARBA" id="ARBA00023014"/>
    </source>
</evidence>
<evidence type="ECO:0000256" key="3">
    <source>
        <dbReference type="ARBA" id="ARBA00022723"/>
    </source>
</evidence>
<dbReference type="CDD" id="cd03064">
    <property type="entry name" value="TRX_Fd_NuoE"/>
    <property type="match status" value="1"/>
</dbReference>
<keyword evidence="9" id="KW-1185">Reference proteome</keyword>
<dbReference type="STRING" id="643648.Slip_2099"/>
<evidence type="ECO:0000256" key="7">
    <source>
        <dbReference type="PIRSR" id="PIRSR000216-1"/>
    </source>
</evidence>
<dbReference type="InterPro" id="IPR002023">
    <property type="entry name" value="NuoE-like"/>
</dbReference>
<feature type="binding site" evidence="7">
    <location>
        <position position="96"/>
    </location>
    <ligand>
        <name>[2Fe-2S] cluster</name>
        <dbReference type="ChEBI" id="CHEBI:190135"/>
    </ligand>
</feature>
<dbReference type="GO" id="GO:0016491">
    <property type="term" value="F:oxidoreductase activity"/>
    <property type="evidence" value="ECO:0007669"/>
    <property type="project" value="InterPro"/>
</dbReference>
<dbReference type="EMBL" id="CP002048">
    <property type="protein sequence ID" value="ADI02845.1"/>
    <property type="molecule type" value="Genomic_DNA"/>
</dbReference>
<proteinExistence type="inferred from homology"/>
<keyword evidence="3 7" id="KW-0479">Metal-binding</keyword>
<evidence type="ECO:0000256" key="6">
    <source>
        <dbReference type="ARBA" id="ARBA00034078"/>
    </source>
</evidence>
<dbReference type="RefSeq" id="WP_013176247.1">
    <property type="nucleotide sequence ID" value="NC_014220.1"/>
</dbReference>
<gene>
    <name evidence="8" type="ordered locus">Slip_2099</name>
</gene>
<dbReference type="GO" id="GO:0046872">
    <property type="term" value="F:metal ion binding"/>
    <property type="evidence" value="ECO:0007669"/>
    <property type="project" value="UniProtKB-KW"/>
</dbReference>
<dbReference type="Proteomes" id="UP000000378">
    <property type="component" value="Chromosome"/>
</dbReference>